<accession>A0A2T2YEM3</accession>
<organism evidence="1 2">
    <name type="scientific">Adhaeribacter arboris</name>
    <dbReference type="NCBI Taxonomy" id="2072846"/>
    <lineage>
        <taxon>Bacteria</taxon>
        <taxon>Pseudomonadati</taxon>
        <taxon>Bacteroidota</taxon>
        <taxon>Cytophagia</taxon>
        <taxon>Cytophagales</taxon>
        <taxon>Hymenobacteraceae</taxon>
        <taxon>Adhaeribacter</taxon>
    </lineage>
</organism>
<sequence length="72" mass="8160">MYWSEPDKDKFSGAVCPIIFTGIPDRAEKKSLKAKIKKASFIDRVKVEGDVRTIQLSTIRLLLYKIGFSVVL</sequence>
<dbReference type="Proteomes" id="UP000240357">
    <property type="component" value="Unassembled WGS sequence"/>
</dbReference>
<protein>
    <submittedName>
        <fullName evidence="1">Uncharacterized protein</fullName>
    </submittedName>
</protein>
<keyword evidence="2" id="KW-1185">Reference proteome</keyword>
<dbReference type="EMBL" id="PYFT01000001">
    <property type="protein sequence ID" value="PSR53959.1"/>
    <property type="molecule type" value="Genomic_DNA"/>
</dbReference>
<comment type="caution">
    <text evidence="1">The sequence shown here is derived from an EMBL/GenBank/DDBJ whole genome shotgun (WGS) entry which is preliminary data.</text>
</comment>
<dbReference type="AlphaFoldDB" id="A0A2T2YEM3"/>
<evidence type="ECO:0000313" key="1">
    <source>
        <dbReference type="EMBL" id="PSR53959.1"/>
    </source>
</evidence>
<name>A0A2T2YEM3_9BACT</name>
<reference evidence="1 2" key="1">
    <citation type="submission" date="2018-03" db="EMBL/GenBank/DDBJ databases">
        <title>Adhaeribacter sp. HMF7605 Genome sequencing and assembly.</title>
        <authorList>
            <person name="Kang H."/>
            <person name="Kang J."/>
            <person name="Cha I."/>
            <person name="Kim H."/>
            <person name="Joh K."/>
        </authorList>
    </citation>
    <scope>NUCLEOTIDE SEQUENCE [LARGE SCALE GENOMIC DNA]</scope>
    <source>
        <strain evidence="1 2">HMF7605</strain>
    </source>
</reference>
<evidence type="ECO:0000313" key="2">
    <source>
        <dbReference type="Proteomes" id="UP000240357"/>
    </source>
</evidence>
<gene>
    <name evidence="1" type="ORF">AHMF7605_10730</name>
</gene>
<proteinExistence type="predicted"/>